<dbReference type="STRING" id="570519.SAMN04488116_0751"/>
<keyword evidence="2" id="KW-1185">Reference proteome</keyword>
<gene>
    <name evidence="1" type="ORF">SAMN04488116_0751</name>
</gene>
<organism evidence="1 2">
    <name type="scientific">Flagellimonas flava</name>
    <dbReference type="NCBI Taxonomy" id="570519"/>
    <lineage>
        <taxon>Bacteria</taxon>
        <taxon>Pseudomonadati</taxon>
        <taxon>Bacteroidota</taxon>
        <taxon>Flavobacteriia</taxon>
        <taxon>Flavobacteriales</taxon>
        <taxon>Flavobacteriaceae</taxon>
        <taxon>Flagellimonas</taxon>
    </lineage>
</organism>
<dbReference type="EMBL" id="FQWL01000001">
    <property type="protein sequence ID" value="SHG28474.1"/>
    <property type="molecule type" value="Genomic_DNA"/>
</dbReference>
<proteinExistence type="predicted"/>
<evidence type="ECO:0000313" key="1">
    <source>
        <dbReference type="EMBL" id="SHG28474.1"/>
    </source>
</evidence>
<dbReference type="AlphaFoldDB" id="A0A1M5IJD2"/>
<name>A0A1M5IJD2_9FLAO</name>
<reference evidence="2" key="1">
    <citation type="submission" date="2016-11" db="EMBL/GenBank/DDBJ databases">
        <authorList>
            <person name="Varghese N."/>
            <person name="Submissions S."/>
        </authorList>
    </citation>
    <scope>NUCLEOTIDE SEQUENCE [LARGE SCALE GENOMIC DNA]</scope>
    <source>
        <strain evidence="2">DSM 22638</strain>
    </source>
</reference>
<dbReference type="Proteomes" id="UP000184532">
    <property type="component" value="Unassembled WGS sequence"/>
</dbReference>
<protein>
    <submittedName>
        <fullName evidence="1">Uncharacterized protein</fullName>
    </submittedName>
</protein>
<accession>A0A1M5IJD2</accession>
<dbReference type="PROSITE" id="PS51257">
    <property type="entry name" value="PROKAR_LIPOPROTEIN"/>
    <property type="match status" value="1"/>
</dbReference>
<evidence type="ECO:0000313" key="2">
    <source>
        <dbReference type="Proteomes" id="UP000184532"/>
    </source>
</evidence>
<sequence length="196" mass="23071">MRNLTYMHKILLIAFFIGIACVSCKTSEKEIDQLDITKQYYKALDASNHIVMSNLLTDSLLTRETEYDYEQVFTLDQYKEWVKWDAVFEPTYEVLSILKEDEIVKATVSKNDTRIQFLHGGSIVTNQVLRFSEDKIKSIETTKYVVFNDSLFVKNREEFLSWMEQNHPDLNNFIYDQTEAGGMKYLKAIELFTNRK</sequence>